<reference evidence="2 3" key="1">
    <citation type="journal article" date="2010" name="Genome Biol. Evol.">
        <title>The sequence of a 1.8-mb bacterial linear plasmid reveals a rich evolutionary reservoir of secondary metabolic pathways.</title>
        <authorList>
            <person name="Medema M.H."/>
            <person name="Trefzer A."/>
            <person name="Kovalchuk A."/>
            <person name="van den Berg M."/>
            <person name="Mueller U."/>
            <person name="Heijne W."/>
            <person name="Wu L."/>
            <person name="Alam M.T."/>
            <person name="Ronning C.M."/>
            <person name="Nierman W.C."/>
            <person name="Bovenberg R.A.L."/>
            <person name="Breitling R."/>
            <person name="Takano E."/>
        </authorList>
    </citation>
    <scope>NUCLEOTIDE SEQUENCE [LARGE SCALE GENOMIC DNA]</scope>
    <source>
        <strain evidence="3">ATCC 27064 / DSM 738 / JCM 4710 / NBRC 13307 / NCIMB 12785 / NRRL 3585 / VKM Ac-602</strain>
        <plasmid evidence="2">pSCL4</plasmid>
    </source>
</reference>
<dbReference type="Proteomes" id="UP000002357">
    <property type="component" value="Plasmid pSCL4"/>
</dbReference>
<proteinExistence type="predicted"/>
<evidence type="ECO:0000256" key="1">
    <source>
        <dbReference type="SAM" id="MobiDB-lite"/>
    </source>
</evidence>
<evidence type="ECO:0000313" key="2">
    <source>
        <dbReference type="EMBL" id="EFG03991.2"/>
    </source>
</evidence>
<feature type="region of interest" description="Disordered" evidence="1">
    <location>
        <begin position="1"/>
        <end position="26"/>
    </location>
</feature>
<evidence type="ECO:0000313" key="3">
    <source>
        <dbReference type="Proteomes" id="UP000002357"/>
    </source>
</evidence>
<dbReference type="EMBL" id="CM000914">
    <property type="protein sequence ID" value="EFG03991.2"/>
    <property type="molecule type" value="Genomic_DNA"/>
</dbReference>
<protein>
    <submittedName>
        <fullName evidence="2">Uncharacterized protein</fullName>
    </submittedName>
</protein>
<name>B5GRD9_STRCL</name>
<accession>B5GRD9</accession>
<organism evidence="2 3">
    <name type="scientific">Streptomyces clavuligerus</name>
    <dbReference type="NCBI Taxonomy" id="1901"/>
    <lineage>
        <taxon>Bacteria</taxon>
        <taxon>Bacillati</taxon>
        <taxon>Actinomycetota</taxon>
        <taxon>Actinomycetes</taxon>
        <taxon>Kitasatosporales</taxon>
        <taxon>Streptomycetaceae</taxon>
        <taxon>Streptomyces</taxon>
    </lineage>
</organism>
<keyword evidence="2" id="KW-0614">Plasmid</keyword>
<geneLocation type="plasmid" evidence="2 3">
    <name>pSCL4</name>
</geneLocation>
<keyword evidence="3" id="KW-1185">Reference proteome</keyword>
<feature type="compositionally biased region" description="Low complexity" evidence="1">
    <location>
        <begin position="115"/>
        <end position="143"/>
    </location>
</feature>
<dbReference type="AlphaFoldDB" id="B5GRD9"/>
<feature type="region of interest" description="Disordered" evidence="1">
    <location>
        <begin position="95"/>
        <end position="143"/>
    </location>
</feature>
<feature type="compositionally biased region" description="Low complexity" evidence="1">
    <location>
        <begin position="1"/>
        <end position="10"/>
    </location>
</feature>
<sequence length="143" mass="14802">MCDGRSVTSGGRRGGAEKAGATTVRGAAHMVPMTTDQTPPPAPPLDVHQRRTLSMTSRAVATGLPAFLAQATRLAWRTDRRAVLTVAAGRTIAAAARRRDQPPPHRVVIGLEPGPLSASTSPPPCSSSTGPTSTRPWPSGVPP</sequence>
<gene>
    <name evidence="2" type="ORF">SCLAV_p0501</name>
</gene>